<dbReference type="EMBL" id="FMZH01000004">
    <property type="protein sequence ID" value="SDD09230.1"/>
    <property type="molecule type" value="Genomic_DNA"/>
</dbReference>
<gene>
    <name evidence="1" type="ORF">SAMN04488024_10481</name>
</gene>
<dbReference type="InterPro" id="IPR043749">
    <property type="entry name" value="DUF5694"/>
</dbReference>
<sequence length="283" mass="32677">MPLLKNILLINLLVYFFFSSVGFSQHKTNVVLIGVYHFNNPGFDEGKMKDRNILSDENQQGLSRITDKLIKKYHPDKVFVEYDAAKNNMLNGMYALYQKGKPFYRADTLNAFYKRFYSENETFQLGFRLANKAGNDRIYAMDYDEVPIRFDLIKAKLQEKGVFTFADYQHKIAELEVFMNACLSKPKLEDVLLGLNSPEQYKLNKGLYISFLNRVNPATDFFGSDLVANWYKRNLIMYANIQNQTAEQDKNIVIIVGAGHAAMMEDFIKADTRFNLVKLDGVL</sequence>
<reference evidence="2" key="1">
    <citation type="submission" date="2016-10" db="EMBL/GenBank/DDBJ databases">
        <authorList>
            <person name="Varghese N."/>
            <person name="Submissions S."/>
        </authorList>
    </citation>
    <scope>NUCLEOTIDE SEQUENCE [LARGE SCALE GENOMIC DNA]</scope>
    <source>
        <strain evidence="2">DSM 18609</strain>
    </source>
</reference>
<evidence type="ECO:0000313" key="1">
    <source>
        <dbReference type="EMBL" id="SDD09230.1"/>
    </source>
</evidence>
<dbReference type="RefSeq" id="WP_090768122.1">
    <property type="nucleotide sequence ID" value="NZ_FMZH01000004.1"/>
</dbReference>
<dbReference type="Proteomes" id="UP000199455">
    <property type="component" value="Unassembled WGS sequence"/>
</dbReference>
<evidence type="ECO:0008006" key="3">
    <source>
        <dbReference type="Google" id="ProtNLM"/>
    </source>
</evidence>
<organism evidence="1 2">
    <name type="scientific">Pedobacter soli</name>
    <dbReference type="NCBI Taxonomy" id="390242"/>
    <lineage>
        <taxon>Bacteria</taxon>
        <taxon>Pseudomonadati</taxon>
        <taxon>Bacteroidota</taxon>
        <taxon>Sphingobacteriia</taxon>
        <taxon>Sphingobacteriales</taxon>
        <taxon>Sphingobacteriaceae</taxon>
        <taxon>Pedobacter</taxon>
    </lineage>
</organism>
<dbReference type="AlphaFoldDB" id="A0A1G6RX27"/>
<accession>A0A1G6RX27</accession>
<evidence type="ECO:0000313" key="2">
    <source>
        <dbReference type="Proteomes" id="UP000199455"/>
    </source>
</evidence>
<keyword evidence="2" id="KW-1185">Reference proteome</keyword>
<name>A0A1G6RX27_9SPHI</name>
<dbReference type="Pfam" id="PF18950">
    <property type="entry name" value="DUF5694"/>
    <property type="match status" value="1"/>
</dbReference>
<dbReference type="STRING" id="390242.SAMN04488024_10481"/>
<protein>
    <recommendedName>
        <fullName evidence="3">TraB/GumN family protein</fullName>
    </recommendedName>
</protein>
<proteinExistence type="predicted"/>